<dbReference type="PANTHER" id="PTHR30560">
    <property type="entry name" value="TRIGGER FACTOR CHAPERONE AND PEPTIDYL-PROLYL CIS/TRANS ISOMERASE"/>
    <property type="match status" value="1"/>
</dbReference>
<evidence type="ECO:0000256" key="1">
    <source>
        <dbReference type="ARBA" id="ARBA00000971"/>
    </source>
</evidence>
<dbReference type="PANTHER" id="PTHR30560:SF3">
    <property type="entry name" value="TRIGGER FACTOR-LIKE PROTEIN TIG, CHLOROPLASTIC"/>
    <property type="match status" value="1"/>
</dbReference>
<dbReference type="Pfam" id="PF00254">
    <property type="entry name" value="FKBP_C"/>
    <property type="match status" value="1"/>
</dbReference>
<evidence type="ECO:0000256" key="10">
    <source>
        <dbReference type="ARBA" id="ARBA00024849"/>
    </source>
</evidence>
<evidence type="ECO:0000256" key="5">
    <source>
        <dbReference type="ARBA" id="ARBA00022618"/>
    </source>
</evidence>
<dbReference type="FunFam" id="3.10.50.40:FF:000001">
    <property type="entry name" value="Trigger factor"/>
    <property type="match status" value="1"/>
</dbReference>
<evidence type="ECO:0000313" key="17">
    <source>
        <dbReference type="Proteomes" id="UP000554286"/>
    </source>
</evidence>
<evidence type="ECO:0000256" key="3">
    <source>
        <dbReference type="ARBA" id="ARBA00013194"/>
    </source>
</evidence>
<dbReference type="InterPro" id="IPR008880">
    <property type="entry name" value="Trigger_fac_C"/>
</dbReference>
<sequence length="450" mass="49693">MQVTETLSEELKRAYTVVVPAATLTERSDAKLRDVAGKIRLPGFRPGKAPLSLLKTRFGASVMGEVAEEAAQEAVKSVVADNDLRPALQPKVEVEAFEPDGGDLTLSITVELLPDFGEPDFSEIELDRDVAEVSDETVDEALQRMAEARRDSTPVAVARAATAGDIAVIDFVGKLDGETFEGGTANDFRLDLGAGQFVPGFEDQVIGMAVDETRTIAVTFPEDYGVETLAGKDTTFDVTLKELRAPVVPDLDDAFAESLGADSLDDLKQQIRDRTAEEYRKAGRDKAKRRLLDRLAERFTQAVPEGLVDVEFDGIWSQLMQAKERDMLEDDDKTKSDDELRAEYRAIAERRVRLGLLLAKVGEDNEISVSQEDIGRAVMERTRAFPGQEQLVLSYYRQNPQALEELRPQVFEDKVVDYILERAKVTERTVSVEDLMTPEDEAAETSAADA</sequence>
<evidence type="ECO:0000256" key="7">
    <source>
        <dbReference type="ARBA" id="ARBA00023186"/>
    </source>
</evidence>
<organism evidence="16 17">
    <name type="scientific">Roseospira visakhapatnamensis</name>
    <dbReference type="NCBI Taxonomy" id="390880"/>
    <lineage>
        <taxon>Bacteria</taxon>
        <taxon>Pseudomonadati</taxon>
        <taxon>Pseudomonadota</taxon>
        <taxon>Alphaproteobacteria</taxon>
        <taxon>Rhodospirillales</taxon>
        <taxon>Rhodospirillaceae</taxon>
        <taxon>Roseospira</taxon>
    </lineage>
</organism>
<evidence type="ECO:0000256" key="4">
    <source>
        <dbReference type="ARBA" id="ARBA00016902"/>
    </source>
</evidence>
<dbReference type="EC" id="5.2.1.8" evidence="3 12"/>
<proteinExistence type="inferred from homology"/>
<dbReference type="GO" id="GO:0044183">
    <property type="term" value="F:protein folding chaperone"/>
    <property type="evidence" value="ECO:0007669"/>
    <property type="project" value="TreeGrafter"/>
</dbReference>
<keyword evidence="6 12" id="KW-0697">Rotamase</keyword>
<dbReference type="GO" id="GO:0003755">
    <property type="term" value="F:peptidyl-prolyl cis-trans isomerase activity"/>
    <property type="evidence" value="ECO:0007669"/>
    <property type="project" value="UniProtKB-UniRule"/>
</dbReference>
<evidence type="ECO:0000259" key="15">
    <source>
        <dbReference type="PROSITE" id="PS50059"/>
    </source>
</evidence>
<evidence type="ECO:0000313" key="16">
    <source>
        <dbReference type="EMBL" id="MBB4264882.1"/>
    </source>
</evidence>
<dbReference type="HAMAP" id="MF_00303">
    <property type="entry name" value="Trigger_factor_Tig"/>
    <property type="match status" value="1"/>
</dbReference>
<dbReference type="SUPFAM" id="SSF109998">
    <property type="entry name" value="Triger factor/SurA peptide-binding domain-like"/>
    <property type="match status" value="1"/>
</dbReference>
<comment type="subcellular location">
    <subcellularLocation>
        <location evidence="12">Cytoplasm</location>
    </subcellularLocation>
    <text evidence="12">About half TF is bound to the ribosome near the polypeptide exit tunnel while the other half is free in the cytoplasm.</text>
</comment>
<dbReference type="GO" id="GO:0051083">
    <property type="term" value="P:'de novo' cotranslational protein folding"/>
    <property type="evidence" value="ECO:0007669"/>
    <property type="project" value="TreeGrafter"/>
</dbReference>
<keyword evidence="8 12" id="KW-0413">Isomerase</keyword>
<keyword evidence="7 12" id="KW-0143">Chaperone</keyword>
<evidence type="ECO:0000256" key="6">
    <source>
        <dbReference type="ARBA" id="ARBA00023110"/>
    </source>
</evidence>
<dbReference type="GO" id="GO:0043022">
    <property type="term" value="F:ribosome binding"/>
    <property type="evidence" value="ECO:0007669"/>
    <property type="project" value="TreeGrafter"/>
</dbReference>
<dbReference type="GO" id="GO:0043335">
    <property type="term" value="P:protein unfolding"/>
    <property type="evidence" value="ECO:0007669"/>
    <property type="project" value="TreeGrafter"/>
</dbReference>
<evidence type="ECO:0000256" key="14">
    <source>
        <dbReference type="RuleBase" id="RU003914"/>
    </source>
</evidence>
<dbReference type="InterPro" id="IPR036611">
    <property type="entry name" value="Trigger_fac_ribosome-bd_sf"/>
</dbReference>
<keyword evidence="9 12" id="KW-0131">Cell cycle</keyword>
<protein>
    <recommendedName>
        <fullName evidence="4 12">Trigger factor</fullName>
        <shortName evidence="12">TF</shortName>
        <ecNumber evidence="3 12">5.2.1.8</ecNumber>
    </recommendedName>
    <alternativeName>
        <fullName evidence="11 12">PPIase</fullName>
    </alternativeName>
</protein>
<dbReference type="GO" id="GO:0015031">
    <property type="term" value="P:protein transport"/>
    <property type="evidence" value="ECO:0007669"/>
    <property type="project" value="UniProtKB-UniRule"/>
</dbReference>
<dbReference type="InterPro" id="IPR005215">
    <property type="entry name" value="Trig_fac"/>
</dbReference>
<keyword evidence="5 12" id="KW-0132">Cell division</keyword>
<feature type="domain" description="PPIase FKBP-type" evidence="15">
    <location>
        <begin position="164"/>
        <end position="225"/>
    </location>
</feature>
<dbReference type="SUPFAM" id="SSF54534">
    <property type="entry name" value="FKBP-like"/>
    <property type="match status" value="1"/>
</dbReference>
<dbReference type="InterPro" id="IPR037041">
    <property type="entry name" value="Trigger_fac_C_sf"/>
</dbReference>
<evidence type="ECO:0000256" key="12">
    <source>
        <dbReference type="HAMAP-Rule" id="MF_00303"/>
    </source>
</evidence>
<evidence type="ECO:0000256" key="9">
    <source>
        <dbReference type="ARBA" id="ARBA00023306"/>
    </source>
</evidence>
<comment type="caution">
    <text evidence="16">The sequence shown here is derived from an EMBL/GenBank/DDBJ whole genome shotgun (WGS) entry which is preliminary data.</text>
</comment>
<keyword evidence="12" id="KW-0963">Cytoplasm</keyword>
<dbReference type="Gene3D" id="3.30.70.1050">
    <property type="entry name" value="Trigger factor ribosome-binding domain"/>
    <property type="match status" value="1"/>
</dbReference>
<gene>
    <name evidence="12" type="primary">tig</name>
    <name evidence="16" type="ORF">GGD89_000489</name>
</gene>
<dbReference type="Gene3D" id="3.10.50.40">
    <property type="match status" value="1"/>
</dbReference>
<reference evidence="16 17" key="1">
    <citation type="submission" date="2020-08" db="EMBL/GenBank/DDBJ databases">
        <title>Genome sequencing of Purple Non-Sulfur Bacteria from various extreme environments.</title>
        <authorList>
            <person name="Mayer M."/>
        </authorList>
    </citation>
    <scope>NUCLEOTIDE SEQUENCE [LARGE SCALE GENOMIC DNA]</scope>
    <source>
        <strain evidence="16 17">JA131</strain>
    </source>
</reference>
<dbReference type="AlphaFoldDB" id="A0A7W6RAR3"/>
<dbReference type="NCBIfam" id="TIGR00115">
    <property type="entry name" value="tig"/>
    <property type="match status" value="1"/>
</dbReference>
<dbReference type="RefSeq" id="WP_184042505.1">
    <property type="nucleotide sequence ID" value="NZ_JACIGK010000002.1"/>
</dbReference>
<dbReference type="InterPro" id="IPR027304">
    <property type="entry name" value="Trigger_fact/SurA_dom_sf"/>
</dbReference>
<dbReference type="PROSITE" id="PS50059">
    <property type="entry name" value="FKBP_PPIASE"/>
    <property type="match status" value="1"/>
</dbReference>
<keyword evidence="17" id="KW-1185">Reference proteome</keyword>
<comment type="domain">
    <text evidence="12">Consists of 3 domains; the N-terminus binds the ribosome, the middle domain has PPIase activity, while the C-terminus has intrinsic chaperone activity on its own.</text>
</comment>
<dbReference type="EMBL" id="JACIGK010000002">
    <property type="protein sequence ID" value="MBB4264882.1"/>
    <property type="molecule type" value="Genomic_DNA"/>
</dbReference>
<dbReference type="Pfam" id="PF05697">
    <property type="entry name" value="Trigger_N"/>
    <property type="match status" value="1"/>
</dbReference>
<dbReference type="GO" id="GO:0051301">
    <property type="term" value="P:cell division"/>
    <property type="evidence" value="ECO:0007669"/>
    <property type="project" value="UniProtKB-KW"/>
</dbReference>
<dbReference type="Gene3D" id="1.10.3120.10">
    <property type="entry name" value="Trigger factor, C-terminal domain"/>
    <property type="match status" value="1"/>
</dbReference>
<comment type="similarity">
    <text evidence="2 12 14">Belongs to the FKBP-type PPIase family. Tig subfamily.</text>
</comment>
<dbReference type="Proteomes" id="UP000554286">
    <property type="component" value="Unassembled WGS sequence"/>
</dbReference>
<dbReference type="InterPro" id="IPR008881">
    <property type="entry name" value="Trigger_fac_ribosome-bd_bac"/>
</dbReference>
<name>A0A7W6RAR3_9PROT</name>
<dbReference type="InterPro" id="IPR001179">
    <property type="entry name" value="PPIase_FKBP_dom"/>
</dbReference>
<evidence type="ECO:0000256" key="8">
    <source>
        <dbReference type="ARBA" id="ARBA00023235"/>
    </source>
</evidence>
<accession>A0A7W6RAR3</accession>
<dbReference type="InterPro" id="IPR046357">
    <property type="entry name" value="PPIase_dom_sf"/>
</dbReference>
<evidence type="ECO:0000256" key="2">
    <source>
        <dbReference type="ARBA" id="ARBA00005464"/>
    </source>
</evidence>
<dbReference type="SUPFAM" id="SSF102735">
    <property type="entry name" value="Trigger factor ribosome-binding domain"/>
    <property type="match status" value="1"/>
</dbReference>
<dbReference type="Pfam" id="PF05698">
    <property type="entry name" value="Trigger_C"/>
    <property type="match status" value="1"/>
</dbReference>
<evidence type="ECO:0000256" key="11">
    <source>
        <dbReference type="ARBA" id="ARBA00029986"/>
    </source>
</evidence>
<dbReference type="PIRSF" id="PIRSF003095">
    <property type="entry name" value="Trigger_factor"/>
    <property type="match status" value="1"/>
</dbReference>
<evidence type="ECO:0000256" key="13">
    <source>
        <dbReference type="PROSITE-ProRule" id="PRU00277"/>
    </source>
</evidence>
<dbReference type="GO" id="GO:0005737">
    <property type="term" value="C:cytoplasm"/>
    <property type="evidence" value="ECO:0007669"/>
    <property type="project" value="UniProtKB-SubCell"/>
</dbReference>
<comment type="function">
    <text evidence="10 12">Involved in protein export. Acts as a chaperone by maintaining the newly synthesized protein in an open conformation. Functions as a peptidyl-prolyl cis-trans isomerase.</text>
</comment>
<comment type="catalytic activity">
    <reaction evidence="1 12 13">
        <text>[protein]-peptidylproline (omega=180) = [protein]-peptidylproline (omega=0)</text>
        <dbReference type="Rhea" id="RHEA:16237"/>
        <dbReference type="Rhea" id="RHEA-COMP:10747"/>
        <dbReference type="Rhea" id="RHEA-COMP:10748"/>
        <dbReference type="ChEBI" id="CHEBI:83833"/>
        <dbReference type="ChEBI" id="CHEBI:83834"/>
        <dbReference type="EC" id="5.2.1.8"/>
    </reaction>
</comment>